<gene>
    <name evidence="3" type="ORF">GCM10023205_21940</name>
</gene>
<feature type="transmembrane region" description="Helical" evidence="2">
    <location>
        <begin position="86"/>
        <end position="106"/>
    </location>
</feature>
<feature type="transmembrane region" description="Helical" evidence="2">
    <location>
        <begin position="127"/>
        <end position="152"/>
    </location>
</feature>
<name>A0ABP9H1S9_9ACTN</name>
<reference evidence="4" key="1">
    <citation type="journal article" date="2019" name="Int. J. Syst. Evol. Microbiol.">
        <title>The Global Catalogue of Microorganisms (GCM) 10K type strain sequencing project: providing services to taxonomists for standard genome sequencing and annotation.</title>
        <authorList>
            <consortium name="The Broad Institute Genomics Platform"/>
            <consortium name="The Broad Institute Genome Sequencing Center for Infectious Disease"/>
            <person name="Wu L."/>
            <person name="Ma J."/>
        </authorList>
    </citation>
    <scope>NUCLEOTIDE SEQUENCE [LARGE SCALE GENOMIC DNA]</scope>
    <source>
        <strain evidence="4">JCM 17986</strain>
    </source>
</reference>
<keyword evidence="2" id="KW-1133">Transmembrane helix</keyword>
<evidence type="ECO:0008006" key="5">
    <source>
        <dbReference type="Google" id="ProtNLM"/>
    </source>
</evidence>
<proteinExistence type="predicted"/>
<keyword evidence="4" id="KW-1185">Reference proteome</keyword>
<keyword evidence="2" id="KW-0472">Membrane</keyword>
<feature type="region of interest" description="Disordered" evidence="1">
    <location>
        <begin position="1"/>
        <end position="29"/>
    </location>
</feature>
<feature type="transmembrane region" description="Helical" evidence="2">
    <location>
        <begin position="250"/>
        <end position="270"/>
    </location>
</feature>
<feature type="transmembrane region" description="Helical" evidence="2">
    <location>
        <begin position="54"/>
        <end position="74"/>
    </location>
</feature>
<protein>
    <recommendedName>
        <fullName evidence="5">ABC-2 family transporter protein</fullName>
    </recommendedName>
</protein>
<keyword evidence="2" id="KW-0812">Transmembrane</keyword>
<dbReference type="EMBL" id="BAABHS010000006">
    <property type="protein sequence ID" value="GAA4958797.1"/>
    <property type="molecule type" value="Genomic_DNA"/>
</dbReference>
<evidence type="ECO:0000313" key="4">
    <source>
        <dbReference type="Proteomes" id="UP001500466"/>
    </source>
</evidence>
<organism evidence="3 4">
    <name type="scientific">Yinghuangia aomiensis</name>
    <dbReference type="NCBI Taxonomy" id="676205"/>
    <lineage>
        <taxon>Bacteria</taxon>
        <taxon>Bacillati</taxon>
        <taxon>Actinomycetota</taxon>
        <taxon>Actinomycetes</taxon>
        <taxon>Kitasatosporales</taxon>
        <taxon>Streptomycetaceae</taxon>
        <taxon>Yinghuangia</taxon>
    </lineage>
</organism>
<feature type="transmembrane region" description="Helical" evidence="2">
    <location>
        <begin position="172"/>
        <end position="196"/>
    </location>
</feature>
<evidence type="ECO:0000256" key="2">
    <source>
        <dbReference type="SAM" id="Phobius"/>
    </source>
</evidence>
<sequence>MNVRTTARGQVPEGGLDPVASTPGRLLDAAPPVPQRTLTALELRKTVDTRSGRWVFAVILAATIGMVCLVVFAADRDERDAAGLFSASQTGVAVLLPVVAAVAMCAEWTQRTALTTFALVPDRGRTVVAKWLAMLVLTAVGVGVGLVAAWGGHALGRATGHVGADVVWLPSGRLVATSLLDTGLSVTMGLALGMLLANATLSILTLFGIPAVLGILSGTIGALERPFGWLNPGQAFGPLGDPAAISATEWARVGTAAALWVLVPFAAGWWRTVRRDVS</sequence>
<feature type="transmembrane region" description="Helical" evidence="2">
    <location>
        <begin position="203"/>
        <end position="223"/>
    </location>
</feature>
<evidence type="ECO:0000256" key="1">
    <source>
        <dbReference type="SAM" id="MobiDB-lite"/>
    </source>
</evidence>
<evidence type="ECO:0000313" key="3">
    <source>
        <dbReference type="EMBL" id="GAA4958797.1"/>
    </source>
</evidence>
<accession>A0ABP9H1S9</accession>
<dbReference type="RefSeq" id="WP_345675174.1">
    <property type="nucleotide sequence ID" value="NZ_BAABHS010000006.1"/>
</dbReference>
<dbReference type="Proteomes" id="UP001500466">
    <property type="component" value="Unassembled WGS sequence"/>
</dbReference>
<comment type="caution">
    <text evidence="3">The sequence shown here is derived from an EMBL/GenBank/DDBJ whole genome shotgun (WGS) entry which is preliminary data.</text>
</comment>